<feature type="transmembrane region" description="Helical" evidence="6">
    <location>
        <begin position="83"/>
        <end position="104"/>
    </location>
</feature>
<keyword evidence="8" id="KW-1185">Reference proteome</keyword>
<dbReference type="PANTHER" id="PTHR30250">
    <property type="entry name" value="PST FAMILY PREDICTED COLANIC ACID TRANSPORTER"/>
    <property type="match status" value="1"/>
</dbReference>
<evidence type="ECO:0000313" key="7">
    <source>
        <dbReference type="EMBL" id="PZX92486.1"/>
    </source>
</evidence>
<dbReference type="AlphaFoldDB" id="A0A2W7TSX8"/>
<feature type="transmembrane region" description="Helical" evidence="6">
    <location>
        <begin position="116"/>
        <end position="137"/>
    </location>
</feature>
<keyword evidence="5 6" id="KW-0472">Membrane</keyword>
<evidence type="ECO:0000256" key="3">
    <source>
        <dbReference type="ARBA" id="ARBA00022692"/>
    </source>
</evidence>
<feature type="transmembrane region" description="Helical" evidence="6">
    <location>
        <begin position="149"/>
        <end position="173"/>
    </location>
</feature>
<dbReference type="InterPro" id="IPR002797">
    <property type="entry name" value="Polysacc_synth"/>
</dbReference>
<evidence type="ECO:0000256" key="2">
    <source>
        <dbReference type="ARBA" id="ARBA00022475"/>
    </source>
</evidence>
<feature type="transmembrane region" description="Helical" evidence="6">
    <location>
        <begin position="416"/>
        <end position="435"/>
    </location>
</feature>
<name>A0A2W7TSX8_9FLAO</name>
<organism evidence="7 8">
    <name type="scientific">Flavobacterium aquariorum</name>
    <dbReference type="NCBI Taxonomy" id="2217670"/>
    <lineage>
        <taxon>Bacteria</taxon>
        <taxon>Pseudomonadati</taxon>
        <taxon>Bacteroidota</taxon>
        <taxon>Flavobacteriia</taxon>
        <taxon>Flavobacteriales</taxon>
        <taxon>Flavobacteriaceae</taxon>
        <taxon>Flavobacterium</taxon>
    </lineage>
</organism>
<feature type="transmembrane region" description="Helical" evidence="6">
    <location>
        <begin position="296"/>
        <end position="316"/>
    </location>
</feature>
<evidence type="ECO:0000313" key="8">
    <source>
        <dbReference type="Proteomes" id="UP000249177"/>
    </source>
</evidence>
<feature type="transmembrane region" description="Helical" evidence="6">
    <location>
        <begin position="52"/>
        <end position="71"/>
    </location>
</feature>
<gene>
    <name evidence="7" type="ORF">DOS84_15315</name>
</gene>
<keyword evidence="2" id="KW-1003">Cell membrane</keyword>
<reference evidence="7 8" key="1">
    <citation type="submission" date="2018-06" db="EMBL/GenBank/DDBJ databases">
        <title>Flavobacterium sp IMCC34762, genome.</title>
        <authorList>
            <person name="Joung Y."/>
            <person name="Cho J."/>
            <person name="Song J."/>
        </authorList>
    </citation>
    <scope>NUCLEOTIDE SEQUENCE [LARGE SCALE GENOMIC DNA]</scope>
    <source>
        <strain evidence="7 8">IMCC34762</strain>
    </source>
</reference>
<evidence type="ECO:0000256" key="1">
    <source>
        <dbReference type="ARBA" id="ARBA00004651"/>
    </source>
</evidence>
<dbReference type="PANTHER" id="PTHR30250:SF11">
    <property type="entry name" value="O-ANTIGEN TRANSPORTER-RELATED"/>
    <property type="match status" value="1"/>
</dbReference>
<protein>
    <submittedName>
        <fullName evidence="7">Uncharacterized protein</fullName>
    </submittedName>
</protein>
<dbReference type="RefSeq" id="WP_111410993.1">
    <property type="nucleotide sequence ID" value="NZ_QKXH01000010.1"/>
</dbReference>
<keyword evidence="4 6" id="KW-1133">Transmembrane helix</keyword>
<feature type="transmembrane region" description="Helical" evidence="6">
    <location>
        <begin position="251"/>
        <end position="270"/>
    </location>
</feature>
<comment type="caution">
    <text evidence="7">The sequence shown here is derived from an EMBL/GenBank/DDBJ whole genome shotgun (WGS) entry which is preliminary data.</text>
</comment>
<dbReference type="Proteomes" id="UP000249177">
    <property type="component" value="Unassembled WGS sequence"/>
</dbReference>
<keyword evidence="3 6" id="KW-0812">Transmembrane</keyword>
<feature type="transmembrane region" description="Helical" evidence="6">
    <location>
        <begin position="359"/>
        <end position="378"/>
    </location>
</feature>
<proteinExistence type="predicted"/>
<feature type="transmembrane region" description="Helical" evidence="6">
    <location>
        <begin position="384"/>
        <end position="404"/>
    </location>
</feature>
<sequence length="474" mass="53809">MKESKNLIKNTTIYALGDIVPRLLGFISFPILTRYLSPADYGIVNYVNTLTTFLLSLGFLCINTYYLVFYYRCENSIEQKKLLGNLSSFVILFNLLLVFLFLLFGDTFFGFLGSKISFYPYIVIGILTNFFNIFSILPSALYRLLENPLVLTLINISRGIITLILTLVLVIYFDYSALGVLFSALLVNFIYAFVFLYISREHIIWNLCFRQLKEVLLFSLPLVPGTLAYYVTTISDRILIDKYLNLNDLGIYSTAATLALILNIFSYGAYKAFEPYIFKKWGTDGFLNAFEKIRNGFVYVLQIGVLFLCVFSKEFFQIMSNAKFHSAYWYVPMIIIGVYSSSLSMLYGTIITAKAKTKINSLINITGASISISLNIFLLPRFGLIVAALVSSFSMSIMLLISMWYSQLKISHIRPLISLLILSISIYALVYLINIESLLYSIMFKSLLSAVVIIALSLTLSINPFKMINGLIKK</sequence>
<accession>A0A2W7TSX8</accession>
<feature type="transmembrane region" description="Helical" evidence="6">
    <location>
        <begin position="211"/>
        <end position="231"/>
    </location>
</feature>
<feature type="transmembrane region" description="Helical" evidence="6">
    <location>
        <begin position="12"/>
        <end position="32"/>
    </location>
</feature>
<dbReference type="EMBL" id="QKXH01000010">
    <property type="protein sequence ID" value="PZX92486.1"/>
    <property type="molecule type" value="Genomic_DNA"/>
</dbReference>
<evidence type="ECO:0000256" key="4">
    <source>
        <dbReference type="ARBA" id="ARBA00022989"/>
    </source>
</evidence>
<dbReference type="InterPro" id="IPR050833">
    <property type="entry name" value="Poly_Biosynth_Transport"/>
</dbReference>
<evidence type="ECO:0000256" key="6">
    <source>
        <dbReference type="SAM" id="Phobius"/>
    </source>
</evidence>
<feature type="transmembrane region" description="Helical" evidence="6">
    <location>
        <begin position="328"/>
        <end position="347"/>
    </location>
</feature>
<feature type="transmembrane region" description="Helical" evidence="6">
    <location>
        <begin position="447"/>
        <end position="465"/>
    </location>
</feature>
<evidence type="ECO:0000256" key="5">
    <source>
        <dbReference type="ARBA" id="ARBA00023136"/>
    </source>
</evidence>
<feature type="transmembrane region" description="Helical" evidence="6">
    <location>
        <begin position="179"/>
        <end position="199"/>
    </location>
</feature>
<comment type="subcellular location">
    <subcellularLocation>
        <location evidence="1">Cell membrane</location>
        <topology evidence="1">Multi-pass membrane protein</topology>
    </subcellularLocation>
</comment>
<dbReference type="OrthoDB" id="1495589at2"/>
<dbReference type="Pfam" id="PF01943">
    <property type="entry name" value="Polysacc_synt"/>
    <property type="match status" value="1"/>
</dbReference>
<dbReference type="GO" id="GO:0005886">
    <property type="term" value="C:plasma membrane"/>
    <property type="evidence" value="ECO:0007669"/>
    <property type="project" value="UniProtKB-SubCell"/>
</dbReference>